<evidence type="ECO:0000313" key="10">
    <source>
        <dbReference type="EMBL" id="MDX3018557.1"/>
    </source>
</evidence>
<dbReference type="Pfam" id="PF00528">
    <property type="entry name" value="BPD_transp_1"/>
    <property type="match status" value="1"/>
</dbReference>
<proteinExistence type="inferred from homology"/>
<evidence type="ECO:0000256" key="1">
    <source>
        <dbReference type="ARBA" id="ARBA00004651"/>
    </source>
</evidence>
<feature type="domain" description="ABC transmembrane type-1" evidence="8">
    <location>
        <begin position="95"/>
        <end position="303"/>
    </location>
</feature>
<dbReference type="Pfam" id="PF19300">
    <property type="entry name" value="BPD_transp_1_N"/>
    <property type="match status" value="1"/>
</dbReference>
<dbReference type="GO" id="GO:0055085">
    <property type="term" value="P:transmembrane transport"/>
    <property type="evidence" value="ECO:0007669"/>
    <property type="project" value="InterPro"/>
</dbReference>
<evidence type="ECO:0000256" key="6">
    <source>
        <dbReference type="ARBA" id="ARBA00023136"/>
    </source>
</evidence>
<feature type="transmembrane region" description="Helical" evidence="7">
    <location>
        <begin position="101"/>
        <end position="122"/>
    </location>
</feature>
<feature type="transmembrane region" description="Helical" evidence="7">
    <location>
        <begin position="238"/>
        <end position="260"/>
    </location>
</feature>
<dbReference type="Proteomes" id="UP001272987">
    <property type="component" value="Unassembled WGS sequence"/>
</dbReference>
<keyword evidence="3" id="KW-1003">Cell membrane</keyword>
<feature type="transmembrane region" description="Helical" evidence="7">
    <location>
        <begin position="134"/>
        <end position="155"/>
    </location>
</feature>
<dbReference type="AlphaFoldDB" id="A0AAP6EDI5"/>
<evidence type="ECO:0000256" key="3">
    <source>
        <dbReference type="ARBA" id="ARBA00022475"/>
    </source>
</evidence>
<comment type="caution">
    <text evidence="9">The sequence shown here is derived from an EMBL/GenBank/DDBJ whole genome shotgun (WGS) entry which is preliminary data.</text>
</comment>
<dbReference type="RefSeq" id="WP_010355178.1">
    <property type="nucleotide sequence ID" value="NZ_BCMK01000004.1"/>
</dbReference>
<dbReference type="GO" id="GO:0005886">
    <property type="term" value="C:plasma membrane"/>
    <property type="evidence" value="ECO:0007669"/>
    <property type="project" value="UniProtKB-SubCell"/>
</dbReference>
<evidence type="ECO:0000256" key="2">
    <source>
        <dbReference type="ARBA" id="ARBA00022448"/>
    </source>
</evidence>
<name>A0AAP6EDI5_9ACTN</name>
<gene>
    <name evidence="9" type="ORF">PV399_00430</name>
    <name evidence="10" type="ORF">PV666_11740</name>
</gene>
<dbReference type="InterPro" id="IPR035906">
    <property type="entry name" value="MetI-like_sf"/>
</dbReference>
<keyword evidence="6 7" id="KW-0472">Membrane</keyword>
<protein>
    <submittedName>
        <fullName evidence="9">ABC transporter permease</fullName>
    </submittedName>
</protein>
<dbReference type="PROSITE" id="PS50928">
    <property type="entry name" value="ABC_TM1"/>
    <property type="match status" value="1"/>
</dbReference>
<comment type="similarity">
    <text evidence="7">Belongs to the binding-protein-dependent transport system permease family.</text>
</comment>
<dbReference type="EMBL" id="JARAWP010000006">
    <property type="protein sequence ID" value="MDX3018557.1"/>
    <property type="molecule type" value="Genomic_DNA"/>
</dbReference>
<dbReference type="CDD" id="cd06261">
    <property type="entry name" value="TM_PBP2"/>
    <property type="match status" value="1"/>
</dbReference>
<keyword evidence="11" id="KW-1185">Reference proteome</keyword>
<sequence>MILYVVRRLGTGLVLAVLVTLLTFLLLSTSFDDVASSIVGTGATPDQIHQQKAQLGLDRPLFVQYGDWLGHAVRGDLGLSWFTSEPVRAAVTARLGVTLSLVVTALLLTTLISVTLGVLAAARGGAVDRIAQGVSMVGHLVPNLLIAIALTYVLAVKLGWFPATGYTPLAEDPAGWASTIAIPVAALMMGGVANLTAQIRGAMIGELRKDYVRTLRTRGVPTRSVVLRHALRGAAGPALTVLSLEFVQMLGGALVIEQVFALPGYGQYAFNASLQGDVPIIMGISLFGVLLVIGVNLAVDLVGGWLNPKARVLS</sequence>
<evidence type="ECO:0000259" key="8">
    <source>
        <dbReference type="PROSITE" id="PS50928"/>
    </source>
</evidence>
<dbReference type="InterPro" id="IPR045621">
    <property type="entry name" value="BPD_transp_1_N"/>
</dbReference>
<reference evidence="9 11" key="1">
    <citation type="journal article" date="2023" name="Microb. Genom.">
        <title>Mesoterricola silvestris gen. nov., sp. nov., Mesoterricola sediminis sp. nov., Geothrix oryzae sp. nov., Geothrix edaphica sp. nov., Geothrix rubra sp. nov., and Geothrix limicola sp. nov., six novel members of Acidobacteriota isolated from soils.</title>
        <authorList>
            <person name="Weisberg A.J."/>
            <person name="Pearce E."/>
            <person name="Kramer C.G."/>
            <person name="Chang J.H."/>
            <person name="Clarke C.R."/>
        </authorList>
    </citation>
    <scope>NUCLEOTIDE SEQUENCE</scope>
    <source>
        <strain evidence="10 11">NB05-1H</strain>
        <strain evidence="9">NRRL_B-16521</strain>
    </source>
</reference>
<dbReference type="SUPFAM" id="SSF161098">
    <property type="entry name" value="MetI-like"/>
    <property type="match status" value="1"/>
</dbReference>
<evidence type="ECO:0000313" key="11">
    <source>
        <dbReference type="Proteomes" id="UP001272987"/>
    </source>
</evidence>
<dbReference type="EMBL" id="JARAWC010000001">
    <property type="protein sequence ID" value="MDX2958190.1"/>
    <property type="molecule type" value="Genomic_DNA"/>
</dbReference>
<feature type="transmembrane region" description="Helical" evidence="7">
    <location>
        <begin position="175"/>
        <end position="197"/>
    </location>
</feature>
<evidence type="ECO:0000313" key="12">
    <source>
        <dbReference type="Proteomes" id="UP001282288"/>
    </source>
</evidence>
<evidence type="ECO:0000313" key="9">
    <source>
        <dbReference type="EMBL" id="MDX2958190.1"/>
    </source>
</evidence>
<keyword evidence="4 7" id="KW-0812">Transmembrane</keyword>
<dbReference type="Gene3D" id="1.10.3720.10">
    <property type="entry name" value="MetI-like"/>
    <property type="match status" value="1"/>
</dbReference>
<dbReference type="Proteomes" id="UP001282288">
    <property type="component" value="Unassembled WGS sequence"/>
</dbReference>
<dbReference type="PANTHER" id="PTHR43163:SF6">
    <property type="entry name" value="DIPEPTIDE TRANSPORT SYSTEM PERMEASE PROTEIN DPPB-RELATED"/>
    <property type="match status" value="1"/>
</dbReference>
<evidence type="ECO:0000256" key="7">
    <source>
        <dbReference type="RuleBase" id="RU363032"/>
    </source>
</evidence>
<evidence type="ECO:0000256" key="4">
    <source>
        <dbReference type="ARBA" id="ARBA00022692"/>
    </source>
</evidence>
<accession>A0AAP6EDI5</accession>
<keyword evidence="2 7" id="KW-0813">Transport</keyword>
<dbReference type="InterPro" id="IPR000515">
    <property type="entry name" value="MetI-like"/>
</dbReference>
<organism evidence="9 12">
    <name type="scientific">Streptomyces acidiscabies</name>
    <dbReference type="NCBI Taxonomy" id="42234"/>
    <lineage>
        <taxon>Bacteria</taxon>
        <taxon>Bacillati</taxon>
        <taxon>Actinomycetota</taxon>
        <taxon>Actinomycetes</taxon>
        <taxon>Kitasatosporales</taxon>
        <taxon>Streptomycetaceae</taxon>
        <taxon>Streptomyces</taxon>
    </lineage>
</organism>
<comment type="subcellular location">
    <subcellularLocation>
        <location evidence="1 7">Cell membrane</location>
        <topology evidence="1 7">Multi-pass membrane protein</topology>
    </subcellularLocation>
</comment>
<dbReference type="PANTHER" id="PTHR43163">
    <property type="entry name" value="DIPEPTIDE TRANSPORT SYSTEM PERMEASE PROTEIN DPPB-RELATED"/>
    <property type="match status" value="1"/>
</dbReference>
<evidence type="ECO:0000256" key="5">
    <source>
        <dbReference type="ARBA" id="ARBA00022989"/>
    </source>
</evidence>
<feature type="transmembrane region" description="Helical" evidence="7">
    <location>
        <begin position="280"/>
        <end position="306"/>
    </location>
</feature>
<keyword evidence="5 7" id="KW-1133">Transmembrane helix</keyword>
<feature type="transmembrane region" description="Helical" evidence="7">
    <location>
        <begin position="12"/>
        <end position="31"/>
    </location>
</feature>
<dbReference type="GeneID" id="75534015"/>